<sequence length="93" mass="11070">MSKIPKNNKLDKLHDDLLIKIGASQQLEDIILNYIDNDNLKEIVNDRIKRFDFLTRPSIITTDDEIKFINLQINMIDEDIKLYMEMIKLHIKK</sequence>
<evidence type="ECO:0000313" key="1">
    <source>
        <dbReference type="EMBL" id="ARF12647.1"/>
    </source>
</evidence>
<reference evidence="1" key="1">
    <citation type="journal article" date="2017" name="Science">
        <title>Giant viruses with an expanded complement of translation system components.</title>
        <authorList>
            <person name="Schulz F."/>
            <person name="Yutin N."/>
            <person name="Ivanova N.N."/>
            <person name="Ortega D.R."/>
            <person name="Lee T.K."/>
            <person name="Vierheilig J."/>
            <person name="Daims H."/>
            <person name="Horn M."/>
            <person name="Wagner M."/>
            <person name="Jensen G.J."/>
            <person name="Kyrpides N.C."/>
            <person name="Koonin E.V."/>
            <person name="Woyke T."/>
        </authorList>
    </citation>
    <scope>NUCLEOTIDE SEQUENCE</scope>
    <source>
        <strain evidence="1">KNV1</strain>
    </source>
</reference>
<accession>A0A1V0SLN9</accession>
<proteinExistence type="predicted"/>
<dbReference type="EMBL" id="KY684119">
    <property type="protein sequence ID" value="ARF12647.1"/>
    <property type="molecule type" value="Genomic_DNA"/>
</dbReference>
<organism evidence="1">
    <name type="scientific">Klosneuvirus KNV1</name>
    <dbReference type="NCBI Taxonomy" id="1977640"/>
    <lineage>
        <taxon>Viruses</taxon>
        <taxon>Varidnaviria</taxon>
        <taxon>Bamfordvirae</taxon>
        <taxon>Nucleocytoviricota</taxon>
        <taxon>Megaviricetes</taxon>
        <taxon>Imitervirales</taxon>
        <taxon>Mimiviridae</taxon>
        <taxon>Klosneuvirinae</taxon>
        <taxon>Klosneuvirus</taxon>
    </lineage>
</organism>
<protein>
    <submittedName>
        <fullName evidence="1">Uncharacterized protein</fullName>
    </submittedName>
</protein>
<name>A0A1V0SLN9_9VIRU</name>
<gene>
    <name evidence="1" type="ORF">Klosneuvirus_12_4</name>
</gene>